<dbReference type="InterPro" id="IPR039779">
    <property type="entry name" value="RFX-like"/>
</dbReference>
<dbReference type="GO" id="GO:0000981">
    <property type="term" value="F:DNA-binding transcription factor activity, RNA polymerase II-specific"/>
    <property type="evidence" value="ECO:0007669"/>
    <property type="project" value="TreeGrafter"/>
</dbReference>
<dbReference type="Gene3D" id="1.10.10.10">
    <property type="entry name" value="Winged helix-like DNA-binding domain superfamily/Winged helix DNA-binding domain"/>
    <property type="match status" value="1"/>
</dbReference>
<feature type="domain" description="RFX-type winged-helix" evidence="3">
    <location>
        <begin position="248"/>
        <end position="323"/>
    </location>
</feature>
<evidence type="ECO:0000313" key="5">
    <source>
        <dbReference type="Proteomes" id="UP000244309"/>
    </source>
</evidence>
<feature type="region of interest" description="Disordered" evidence="2">
    <location>
        <begin position="703"/>
        <end position="722"/>
    </location>
</feature>
<sequence>MDNSGRQFPFGFSPERPKSEENSDQQYRQYQQPYQGPNRPPQGPPPAGFQSQIPSSISPYQQQPRPYYQQFQYYPPQQTPSAPDSQNSSRTNVPHLSAPYQAPSVLNQGPPVPPVPPMAHVPQGPPVPQMPVSLPPHQASSKNMGYPVSQEMFSSYPLPDQPGIPLDTPPSRSSDIVHKIRASEPTQEEFVDHLKMLTTRAAGIPLSQLAHKIKMLESGNPNIDTDPLFKTLNNAKDIKQERHHQLYGMAWVQSMCESSPTAVVPRNRVYARYVSSCANNNLNPLTPASFGKIIRILHPNLKTRRLGMRGKSKYHYCGIKLLDDHSSDNSGSSASSPAGSESPQSGNPQTPTYSRSPSIPSGRGTPIHSAAVREAFVVNGFKYIPNLFSLIDQSMGPEWMAQPFTLPPIHDYLPKDSDVDYDIAETLHSLYRVHCMSIFETLRYMQVEKMLSLFAPFFAVLTTPVFRLFTAESTLEWVKASDLAMYRAMLKMLTRLQLESVPDEIMAPLKLIVKEFVNKLSTTLQSKFPQNFVQMKLTTARQFISMVRRFVRCVENGTSASKVLSNQTERSLMLNDWLRVDTFEILLREVPCATENMDLFNEIFNDRIIKLFEEESPQANSLKASGLAPYAAFLSELPAKFPDTTPWLFQLVCSNLLTTCLREMSLAGGQSFGSWWVFRCWADEYVNWFFELGGYLADELESSMPQNPEEEELPTQDLESTSASWAFEPVVTESLRSSSFVDLLDRPNGDSKSYSETEWF</sequence>
<dbReference type="VEuPathDB" id="FungiDB:CXQ85_000235"/>
<feature type="region of interest" description="Disordered" evidence="2">
    <location>
        <begin position="327"/>
        <end position="364"/>
    </location>
</feature>
<dbReference type="InterPro" id="IPR036388">
    <property type="entry name" value="WH-like_DNA-bd_sf"/>
</dbReference>
<dbReference type="GeneID" id="37005568"/>
<dbReference type="FunFam" id="1.10.10.10:FF:000422">
    <property type="entry name" value="DNA-binding protein RFX7"/>
    <property type="match status" value="1"/>
</dbReference>
<keyword evidence="5" id="KW-1185">Reference proteome</keyword>
<evidence type="ECO:0000256" key="1">
    <source>
        <dbReference type="ARBA" id="ARBA00023125"/>
    </source>
</evidence>
<comment type="caution">
    <text evidence="4">The sequence shown here is derived from an EMBL/GenBank/DDBJ whole genome shotgun (WGS) entry which is preliminary data.</text>
</comment>
<dbReference type="PROSITE" id="PS51526">
    <property type="entry name" value="RFX_DBD"/>
    <property type="match status" value="1"/>
</dbReference>
<dbReference type="RefSeq" id="XP_025342203.1">
    <property type="nucleotide sequence ID" value="XM_025483988.1"/>
</dbReference>
<feature type="compositionally biased region" description="Low complexity" evidence="2">
    <location>
        <begin position="50"/>
        <end position="81"/>
    </location>
</feature>
<protein>
    <recommendedName>
        <fullName evidence="3">RFX-type winged-helix domain-containing protein</fullName>
    </recommendedName>
</protein>
<dbReference type="Pfam" id="PF25340">
    <property type="entry name" value="BCD_RFX"/>
    <property type="match status" value="1"/>
</dbReference>
<name>A0A2V1AVB0_9ASCO</name>
<dbReference type="GO" id="GO:0000978">
    <property type="term" value="F:RNA polymerase II cis-regulatory region sequence-specific DNA binding"/>
    <property type="evidence" value="ECO:0007669"/>
    <property type="project" value="TreeGrafter"/>
</dbReference>
<feature type="compositionally biased region" description="Polar residues" evidence="2">
    <location>
        <begin position="82"/>
        <end position="94"/>
    </location>
</feature>
<feature type="region of interest" description="Disordered" evidence="2">
    <location>
        <begin position="1"/>
        <end position="119"/>
    </location>
</feature>
<organism evidence="4 5">
    <name type="scientific">Candidozyma haemuli</name>
    <dbReference type="NCBI Taxonomy" id="45357"/>
    <lineage>
        <taxon>Eukaryota</taxon>
        <taxon>Fungi</taxon>
        <taxon>Dikarya</taxon>
        <taxon>Ascomycota</taxon>
        <taxon>Saccharomycotina</taxon>
        <taxon>Pichiomycetes</taxon>
        <taxon>Metschnikowiaceae</taxon>
        <taxon>Candidozyma</taxon>
    </lineage>
</organism>
<dbReference type="OrthoDB" id="10056949at2759"/>
<evidence type="ECO:0000256" key="2">
    <source>
        <dbReference type="SAM" id="MobiDB-lite"/>
    </source>
</evidence>
<proteinExistence type="predicted"/>
<dbReference type="STRING" id="45357.A0A2V1AVB0"/>
<dbReference type="PANTHER" id="PTHR12619">
    <property type="entry name" value="RFX TRANSCRIPTION FACTOR FAMILY"/>
    <property type="match status" value="1"/>
</dbReference>
<feature type="compositionally biased region" description="Low complexity" evidence="2">
    <location>
        <begin position="328"/>
        <end position="345"/>
    </location>
</feature>
<accession>A0A2V1AVB0</accession>
<dbReference type="Proteomes" id="UP000244309">
    <property type="component" value="Unassembled WGS sequence"/>
</dbReference>
<dbReference type="SUPFAM" id="SSF46785">
    <property type="entry name" value="Winged helix' DNA-binding domain"/>
    <property type="match status" value="1"/>
</dbReference>
<gene>
    <name evidence="4" type="ORF">CXQ85_000235</name>
</gene>
<dbReference type="InterPro" id="IPR057321">
    <property type="entry name" value="RFX1-4/6/8-like_BCD"/>
</dbReference>
<dbReference type="AlphaFoldDB" id="A0A2V1AVB0"/>
<feature type="compositionally biased region" description="Pro residues" evidence="2">
    <location>
        <begin position="38"/>
        <end position="47"/>
    </location>
</feature>
<dbReference type="Pfam" id="PF02257">
    <property type="entry name" value="RFX_DNA_binding"/>
    <property type="match status" value="1"/>
</dbReference>
<keyword evidence="1" id="KW-0238">DNA-binding</keyword>
<feature type="compositionally biased region" description="Polar residues" evidence="2">
    <location>
        <begin position="346"/>
        <end position="359"/>
    </location>
</feature>
<feature type="compositionally biased region" description="Low complexity" evidence="2">
    <location>
        <begin position="25"/>
        <end position="37"/>
    </location>
</feature>
<dbReference type="InterPro" id="IPR003150">
    <property type="entry name" value="DNA-bd_RFX"/>
</dbReference>
<dbReference type="PANTHER" id="PTHR12619:SF5">
    <property type="entry name" value="TRANSCRIPTION FACTOR RFX4"/>
    <property type="match status" value="1"/>
</dbReference>
<reference evidence="4 5" key="1">
    <citation type="submission" date="2017-12" db="EMBL/GenBank/DDBJ databases">
        <title>Genome Sequence of a Multidrug-Resistant Candida haemulonii Isolate from a Patient with Chronic Leg Ulcers in Israel.</title>
        <authorList>
            <person name="Chow N.A."/>
            <person name="Gade L."/>
            <person name="Batra D."/>
            <person name="Rowe L.A."/>
            <person name="Ben-Ami R."/>
            <person name="Loparev V.N."/>
            <person name="Litvintseva A.P."/>
        </authorList>
    </citation>
    <scope>NUCLEOTIDE SEQUENCE [LARGE SCALE GENOMIC DNA]</scope>
    <source>
        <strain evidence="4 5">B11899</strain>
    </source>
</reference>
<feature type="compositionally biased region" description="Pro residues" evidence="2">
    <location>
        <begin position="110"/>
        <end position="119"/>
    </location>
</feature>
<evidence type="ECO:0000313" key="4">
    <source>
        <dbReference type="EMBL" id="PVH21263.1"/>
    </source>
</evidence>
<dbReference type="InterPro" id="IPR036390">
    <property type="entry name" value="WH_DNA-bd_sf"/>
</dbReference>
<dbReference type="EMBL" id="PKFO01000005">
    <property type="protein sequence ID" value="PVH21263.1"/>
    <property type="molecule type" value="Genomic_DNA"/>
</dbReference>
<evidence type="ECO:0000259" key="3">
    <source>
        <dbReference type="PROSITE" id="PS51526"/>
    </source>
</evidence>